<evidence type="ECO:0000259" key="6">
    <source>
        <dbReference type="Pfam" id="PF13657"/>
    </source>
</evidence>
<evidence type="ECO:0000256" key="4">
    <source>
        <dbReference type="SAM" id="MobiDB-lite"/>
    </source>
</evidence>
<dbReference type="Pfam" id="PF07804">
    <property type="entry name" value="HipA_C"/>
    <property type="match status" value="1"/>
</dbReference>
<dbReference type="PANTHER" id="PTHR37419">
    <property type="entry name" value="SERINE/THREONINE-PROTEIN KINASE TOXIN HIPA"/>
    <property type="match status" value="1"/>
</dbReference>
<sequence length="841" mass="91765">MSASHIDLKDVVKVTTLPGLHYPRQLQVSIDDTPVGVLAEAANLWRFTYSSQWLTNASAFSLAPALPLQDTAIIDGGSERPVQWYFDNLLPEEQQRMLMATDAHLDSADAFALLKHYGAESAGSLTLLPPGQTLPPSGLADLPDAELSQRIQGLPHTSLAAGAAKRMSLAGAQHKLAIIERAGHIYQPLGTQPSSHILKPDSTSAGYPHSVANEWFVMRLAQRMGLLVPHVERRYVPEPVFIIERFDRVITPSAIHRRHAIDACQLLNLAGSFKYALGSIETLAAIVQQCRSKLRTRMRLFDWLVFNVLTGNNDAHLKNLSFLVDNAGIELAPHYDLLSTACYESGAYEGEGARWPESSELAWPILGIRHFRDMRFQHLVEAGEALGLTRQAATRQLMRQLQHIAGEARSLYEQTQRENEQWLHRFDIGATVEGEARFLRTLTHVIINEMHIHVFQLQLKALRSGGNKRRYIPDSPDEGGSGMFLTKQQINAARAVTVAIVATVSLGACATYKDEFASINSRLDQLDVKVQGAAQSAESANQSAQQANQRLDQIEGRVQQLERVPGRKPRGGLRRPLVSFSLSVVIRRSRPIRTYSFPARRAVSATLAIALALAGTSVASAKNAKEAQEAPAAEAANAADELPQGQEVSETVIELAGWVVASKDNQGYPFAIMDKAAAQVLVFGGDGKLRGAAPALFGSAIGDHSAPGVAKLALSAIPGHDRTTPAGRFIGGYGPSEDAGRVLWVDYDSAVSMHPLPPGTPKEKRSERLASATPDDNRVTHGCINVSPAFYEQIVHSTFEKGGVFYVLPDKDSIEETFPEFAQNRAAAKDVDEKGERHARK</sequence>
<evidence type="ECO:0000313" key="7">
    <source>
        <dbReference type="EMBL" id="KAJ9613836.1"/>
    </source>
</evidence>
<keyword evidence="2" id="KW-0418">Kinase</keyword>
<dbReference type="AlphaFoldDB" id="A0AA39CLQ3"/>
<organism evidence="7">
    <name type="scientific">Knufia peltigerae</name>
    <dbReference type="NCBI Taxonomy" id="1002370"/>
    <lineage>
        <taxon>Eukaryota</taxon>
        <taxon>Fungi</taxon>
        <taxon>Dikarya</taxon>
        <taxon>Ascomycota</taxon>
        <taxon>Pezizomycotina</taxon>
        <taxon>Eurotiomycetes</taxon>
        <taxon>Chaetothyriomycetidae</taxon>
        <taxon>Chaetothyriales</taxon>
        <taxon>Trichomeriaceae</taxon>
        <taxon>Knufia</taxon>
    </lineage>
</organism>
<name>A0AA39CLQ3_9EURO</name>
<protein>
    <recommendedName>
        <fullName evidence="8">Type II toxin-antitoxin system HipA family toxin</fullName>
    </recommendedName>
</protein>
<keyword evidence="1" id="KW-0808">Transferase</keyword>
<gene>
    <name evidence="7" type="ORF">H2204_014562</name>
</gene>
<evidence type="ECO:0000256" key="2">
    <source>
        <dbReference type="ARBA" id="ARBA00022777"/>
    </source>
</evidence>
<feature type="domain" description="HipA N-terminal subdomain 1" evidence="6">
    <location>
        <begin position="26"/>
        <end position="127"/>
    </location>
</feature>
<reference evidence="7" key="1">
    <citation type="submission" date="2022-10" db="EMBL/GenBank/DDBJ databases">
        <title>Culturing micro-colonial fungi from biological soil crusts in the Mojave desert and describing Neophaeococcomyces mojavensis, and introducing the new genera and species Taxawa tesnikishii.</title>
        <authorList>
            <person name="Kurbessoian T."/>
            <person name="Stajich J.E."/>
        </authorList>
    </citation>
    <scope>NUCLEOTIDE SEQUENCE</scope>
    <source>
        <strain evidence="7">TK_35</strain>
    </source>
</reference>
<proteinExistence type="predicted"/>
<dbReference type="InterPro" id="IPR017508">
    <property type="entry name" value="HipA_N1"/>
</dbReference>
<feature type="region of interest" description="Disordered" evidence="4">
    <location>
        <begin position="754"/>
        <end position="776"/>
    </location>
</feature>
<dbReference type="Gene3D" id="1.10.1070.20">
    <property type="match status" value="1"/>
</dbReference>
<comment type="caution">
    <text evidence="7">The sequence shown here is derived from an EMBL/GenBank/DDBJ whole genome shotgun (WGS) entry which is preliminary data.</text>
</comment>
<evidence type="ECO:0000259" key="5">
    <source>
        <dbReference type="Pfam" id="PF07804"/>
    </source>
</evidence>
<accession>A0AA39CLQ3</accession>
<evidence type="ECO:0000256" key="3">
    <source>
        <dbReference type="SAM" id="Coils"/>
    </source>
</evidence>
<dbReference type="InterPro" id="IPR052028">
    <property type="entry name" value="HipA_Ser/Thr_kinase"/>
</dbReference>
<evidence type="ECO:0000256" key="1">
    <source>
        <dbReference type="ARBA" id="ARBA00022679"/>
    </source>
</evidence>
<dbReference type="InterPro" id="IPR012893">
    <property type="entry name" value="HipA-like_C"/>
</dbReference>
<evidence type="ECO:0008006" key="8">
    <source>
        <dbReference type="Google" id="ProtNLM"/>
    </source>
</evidence>
<keyword evidence="3" id="KW-0175">Coiled coil</keyword>
<dbReference type="EMBL" id="JAPDRN010000190">
    <property type="protein sequence ID" value="KAJ9613836.1"/>
    <property type="molecule type" value="Genomic_DNA"/>
</dbReference>
<dbReference type="NCBIfam" id="TIGR03071">
    <property type="entry name" value="couple_hipA"/>
    <property type="match status" value="1"/>
</dbReference>
<feature type="domain" description="HipA-like C-terminal" evidence="5">
    <location>
        <begin position="167"/>
        <end position="402"/>
    </location>
</feature>
<feature type="coiled-coil region" evidence="3">
    <location>
        <begin position="530"/>
        <end position="564"/>
    </location>
</feature>
<dbReference type="Pfam" id="PF13657">
    <property type="entry name" value="Couple_hipA"/>
    <property type="match status" value="1"/>
</dbReference>
<dbReference type="GO" id="GO:0005829">
    <property type="term" value="C:cytosol"/>
    <property type="evidence" value="ECO:0007669"/>
    <property type="project" value="TreeGrafter"/>
</dbReference>
<dbReference type="GO" id="GO:0004674">
    <property type="term" value="F:protein serine/threonine kinase activity"/>
    <property type="evidence" value="ECO:0007669"/>
    <property type="project" value="TreeGrafter"/>
</dbReference>
<dbReference type="PANTHER" id="PTHR37419:SF1">
    <property type="entry name" value="SERINE_THREONINE-PROTEIN KINASE TOXIN HIPA"/>
    <property type="match status" value="1"/>
</dbReference>